<name>A0ABW1ZD24_9BACT</name>
<gene>
    <name evidence="3" type="ORF">ACFQBQ_15885</name>
</gene>
<dbReference type="InterPro" id="IPR002035">
    <property type="entry name" value="VWF_A"/>
</dbReference>
<evidence type="ECO:0000256" key="1">
    <source>
        <dbReference type="SAM" id="SignalP"/>
    </source>
</evidence>
<dbReference type="InterPro" id="IPR036465">
    <property type="entry name" value="vWFA_dom_sf"/>
</dbReference>
<dbReference type="SUPFAM" id="SSF53300">
    <property type="entry name" value="vWA-like"/>
    <property type="match status" value="1"/>
</dbReference>
<dbReference type="Pfam" id="PF13519">
    <property type="entry name" value="VWA_2"/>
    <property type="match status" value="1"/>
</dbReference>
<sequence>MKSLWLLPLALACALHAQQAPAPVERHMPDLPTIKVTSRLVPVAVNVVDEHGAPVAGLTQEDFEVLEDGKPQKIAVFEKESTTPLSMVITVDASESTIAQNKLERDAMRDFLRKLMRPQDRAALFAFADTVDEVVPFTNDAHKLESGFGKIQRGDATAMYDAIYLGAQHLGTSQDPAARRVLVVISDGVNTTHHGSYDAAFEQAQRAGAMIYSLIVVPVEADAGRNTGGEHALMQLSKDTGGKFYEIIAKQDVVAAFEHLSDDLRTQYTVGYYAPQQKLGRDNLHRIELRLKDQSLRAKYTLRYRTSYYAR</sequence>
<organism evidence="3 4">
    <name type="scientific">Granulicella cerasi</name>
    <dbReference type="NCBI Taxonomy" id="741063"/>
    <lineage>
        <taxon>Bacteria</taxon>
        <taxon>Pseudomonadati</taxon>
        <taxon>Acidobacteriota</taxon>
        <taxon>Terriglobia</taxon>
        <taxon>Terriglobales</taxon>
        <taxon>Acidobacteriaceae</taxon>
        <taxon>Granulicella</taxon>
    </lineage>
</organism>
<accession>A0ABW1ZD24</accession>
<dbReference type="CDD" id="cd00198">
    <property type="entry name" value="vWFA"/>
    <property type="match status" value="1"/>
</dbReference>
<reference evidence="4" key="1">
    <citation type="journal article" date="2019" name="Int. J. Syst. Evol. Microbiol.">
        <title>The Global Catalogue of Microorganisms (GCM) 10K type strain sequencing project: providing services to taxonomists for standard genome sequencing and annotation.</title>
        <authorList>
            <consortium name="The Broad Institute Genomics Platform"/>
            <consortium name="The Broad Institute Genome Sequencing Center for Infectious Disease"/>
            <person name="Wu L."/>
            <person name="Ma J."/>
        </authorList>
    </citation>
    <scope>NUCLEOTIDE SEQUENCE [LARGE SCALE GENOMIC DNA]</scope>
    <source>
        <strain evidence="4">CGMCC 1.16026</strain>
    </source>
</reference>
<feature type="chain" id="PRO_5046046593" evidence="1">
    <location>
        <begin position="23"/>
        <end position="311"/>
    </location>
</feature>
<feature type="domain" description="VWFA" evidence="2">
    <location>
        <begin position="86"/>
        <end position="264"/>
    </location>
</feature>
<dbReference type="Gene3D" id="3.40.50.410">
    <property type="entry name" value="von Willebrand factor, type A domain"/>
    <property type="match status" value="1"/>
</dbReference>
<dbReference type="Proteomes" id="UP001596391">
    <property type="component" value="Unassembled WGS sequence"/>
</dbReference>
<keyword evidence="1" id="KW-0732">Signal</keyword>
<dbReference type="InterPro" id="IPR017802">
    <property type="entry name" value="VWFA-rel_acidobac-type"/>
</dbReference>
<proteinExistence type="predicted"/>
<keyword evidence="4" id="KW-1185">Reference proteome</keyword>
<evidence type="ECO:0000259" key="2">
    <source>
        <dbReference type="PROSITE" id="PS50234"/>
    </source>
</evidence>
<dbReference type="PROSITE" id="PS50234">
    <property type="entry name" value="VWFA"/>
    <property type="match status" value="1"/>
</dbReference>
<protein>
    <submittedName>
        <fullName evidence="3">VWA domain-containing protein</fullName>
    </submittedName>
</protein>
<dbReference type="EMBL" id="JBHSWI010000001">
    <property type="protein sequence ID" value="MFC6647029.1"/>
    <property type="molecule type" value="Genomic_DNA"/>
</dbReference>
<comment type="caution">
    <text evidence="3">The sequence shown here is derived from an EMBL/GenBank/DDBJ whole genome shotgun (WGS) entry which is preliminary data.</text>
</comment>
<dbReference type="RefSeq" id="WP_263371038.1">
    <property type="nucleotide sequence ID" value="NZ_JAGSYD010000002.1"/>
</dbReference>
<dbReference type="SMART" id="SM00327">
    <property type="entry name" value="VWA"/>
    <property type="match status" value="1"/>
</dbReference>
<evidence type="ECO:0000313" key="3">
    <source>
        <dbReference type="EMBL" id="MFC6647029.1"/>
    </source>
</evidence>
<feature type="signal peptide" evidence="1">
    <location>
        <begin position="1"/>
        <end position="22"/>
    </location>
</feature>
<dbReference type="NCBIfam" id="TIGR03436">
    <property type="entry name" value="acidobact_VWFA"/>
    <property type="match status" value="1"/>
</dbReference>
<evidence type="ECO:0000313" key="4">
    <source>
        <dbReference type="Proteomes" id="UP001596391"/>
    </source>
</evidence>